<sequence length="140" mass="16120">MAKIFRPSSREATILSKIESSREFERKKAINSIRDCIEPLSNAIATKLIENNLVETTNKNALEEQIMQCLNKLTRAEDFDVDFQIAPFRHITRNPNIVSIYTTAFVVEQLLKHKDVVDIFGSDEDIYICINRQVAKFLSK</sequence>
<dbReference type="Pfam" id="PF12925">
    <property type="entry name" value="APP_E2"/>
    <property type="match status" value="1"/>
</dbReference>
<evidence type="ECO:0000313" key="3">
    <source>
        <dbReference type="Proteomes" id="UP000603545"/>
    </source>
</evidence>
<evidence type="ECO:0000313" key="2">
    <source>
        <dbReference type="EMBL" id="MBC8199762.1"/>
    </source>
</evidence>
<evidence type="ECO:0000259" key="1">
    <source>
        <dbReference type="Pfam" id="PF12925"/>
    </source>
</evidence>
<dbReference type="InterPro" id="IPR024329">
    <property type="entry name" value="Amyloid_glyco_E2_domain"/>
</dbReference>
<gene>
    <name evidence="2" type="ORF">H8E80_06930</name>
</gene>
<reference evidence="2 3" key="1">
    <citation type="submission" date="2020-08" db="EMBL/GenBank/DDBJ databases">
        <title>Bridging the membrane lipid divide: bacteria of the FCB group superphylum have the potential to synthesize archaeal ether lipids.</title>
        <authorList>
            <person name="Villanueva L."/>
            <person name="Von Meijenfeldt F.A.B."/>
            <person name="Westbye A.B."/>
            <person name="Yadav S."/>
            <person name="Hopmans E.C."/>
            <person name="Dutilh B.E."/>
            <person name="Sinninghe Damste J.S."/>
        </authorList>
    </citation>
    <scope>NUCLEOTIDE SEQUENCE [LARGE SCALE GENOMIC DNA]</scope>
    <source>
        <strain evidence="2">NIOZ-UU82</strain>
    </source>
</reference>
<feature type="domain" description="E2" evidence="1">
    <location>
        <begin position="13"/>
        <end position="94"/>
    </location>
</feature>
<dbReference type="EMBL" id="JACNLL010000064">
    <property type="protein sequence ID" value="MBC8199762.1"/>
    <property type="molecule type" value="Genomic_DNA"/>
</dbReference>
<dbReference type="AlphaFoldDB" id="A0A8J6N721"/>
<accession>A0A8J6N721</accession>
<proteinExistence type="predicted"/>
<comment type="caution">
    <text evidence="2">The sequence shown here is derived from an EMBL/GenBank/DDBJ whole genome shotgun (WGS) entry which is preliminary data.</text>
</comment>
<dbReference type="Proteomes" id="UP000603545">
    <property type="component" value="Unassembled WGS sequence"/>
</dbReference>
<organism evidence="2 3">
    <name type="scientific">Candidatus Desulfaltia bathyphila</name>
    <dbReference type="NCBI Taxonomy" id="2841697"/>
    <lineage>
        <taxon>Bacteria</taxon>
        <taxon>Pseudomonadati</taxon>
        <taxon>Thermodesulfobacteriota</taxon>
        <taxon>Desulfobacteria</taxon>
        <taxon>Desulfobacterales</taxon>
        <taxon>Desulfobacterales incertae sedis</taxon>
        <taxon>Candidatus Desulfaltia</taxon>
    </lineage>
</organism>
<protein>
    <recommendedName>
        <fullName evidence="1">E2 domain-containing protein</fullName>
    </recommendedName>
</protein>
<name>A0A8J6N721_9BACT</name>